<gene>
    <name evidence="5" type="ORF">LUZ63_005548</name>
</gene>
<comment type="caution">
    <text evidence="5">The sequence shown here is derived from an EMBL/GenBank/DDBJ whole genome shotgun (WGS) entry which is preliminary data.</text>
</comment>
<feature type="repeat" description="PPR" evidence="4">
    <location>
        <begin position="723"/>
        <end position="757"/>
    </location>
</feature>
<feature type="repeat" description="PPR" evidence="4">
    <location>
        <begin position="485"/>
        <end position="519"/>
    </location>
</feature>
<dbReference type="InterPro" id="IPR046848">
    <property type="entry name" value="E_motif"/>
</dbReference>
<evidence type="ECO:0000313" key="6">
    <source>
        <dbReference type="Proteomes" id="UP001151287"/>
    </source>
</evidence>
<dbReference type="Pfam" id="PF20431">
    <property type="entry name" value="E_motif"/>
    <property type="match status" value="1"/>
</dbReference>
<sequence length="788" mass="89026">MPIQHKGTLFMSPFSDPYQLHPLILQCRSIPELTQLHALSIRHGHLPLSLLLTSSLLLSYASLHHLHSSFSLFSQSPLTPISPFLWNSLSRALSSLNFHERALTVYNRMLCFNIRPDERTFSFGLIAAARAKHVCKGQELHSSVLKFGFLSHVFIGNTLLKFYGSCGLISGAQKVFDEMPKKDVVSWNSMVSLSSDSGLFSDSLNWFLKLKRSGFEVNSVSLTSVIPACVREREEKFGIGIHVLGIKAGLVDVSTVGNSLVDMYGSFGHIDASMKMFNSLPERNEVSWNSIIACLVHVGLYEDALERLRNMLGHGLWPSSITLTSFVPALIELGHSNLGREVHGFFLRREMFSDVYVSNSLIDMYAKWGCPEKARYIFEMIESPDKVSWNAMLCNYAQNRLEMGAFDLIREMVRNGEVPDSVSYANLLPACARIASLEKGKELHAMSVRNGLIFDLFVSNAFIDMYVKCDHIPLARRVFDLSERDGISYNTMIMGYSRSRFCIEALNLFTEMREIGIKYDMISFTGALCACANLSAFKKGKEIHCQLVRNLLSDHLFVANSLLDLYTKAGNFEIATRIFQRITNRDVTSWNSLLSGYRLHGEVNTVFMLFNEMLLDGVAYDQVSYIAVLSACSHSGLVNKGKFYFCKMQQDKSVKPKNSHYACMVDLLGRAGLLTEAEELIKGMPFEPNSDVWGALLGACRIYGDIEMARRAAMHLFELEPDNSGYYTVLSNMYAEVGRWEEADEIRRLMKDRKIKKNPGYSWVQRENRICTFVRAEFVNLPEDVIVC</sequence>
<dbReference type="EMBL" id="JAMQYH010000002">
    <property type="protein sequence ID" value="KAJ1697036.1"/>
    <property type="molecule type" value="Genomic_DNA"/>
</dbReference>
<reference evidence="5" key="1">
    <citation type="journal article" date="2022" name="Cell">
        <title>Repeat-based holocentromeres influence genome architecture and karyotype evolution.</title>
        <authorList>
            <person name="Hofstatter P.G."/>
            <person name="Thangavel G."/>
            <person name="Lux T."/>
            <person name="Neumann P."/>
            <person name="Vondrak T."/>
            <person name="Novak P."/>
            <person name="Zhang M."/>
            <person name="Costa L."/>
            <person name="Castellani M."/>
            <person name="Scott A."/>
            <person name="Toegelov H."/>
            <person name="Fuchs J."/>
            <person name="Mata-Sucre Y."/>
            <person name="Dias Y."/>
            <person name="Vanzela A.L.L."/>
            <person name="Huettel B."/>
            <person name="Almeida C.C.S."/>
            <person name="Simkova H."/>
            <person name="Souza G."/>
            <person name="Pedrosa-Harand A."/>
            <person name="Macas J."/>
            <person name="Mayer K.F.X."/>
            <person name="Houben A."/>
            <person name="Marques A."/>
        </authorList>
    </citation>
    <scope>NUCLEOTIDE SEQUENCE</scope>
    <source>
        <strain evidence="5">RhyBre1mFocal</strain>
    </source>
</reference>
<dbReference type="Proteomes" id="UP001151287">
    <property type="component" value="Unassembled WGS sequence"/>
</dbReference>
<keyword evidence="1" id="KW-0677">Repeat</keyword>
<dbReference type="PANTHER" id="PTHR47926:SF427">
    <property type="entry name" value="TETRATRICOPEPTIDE-LIKE HELICAL DOMAIN SUPERFAMILY"/>
    <property type="match status" value="1"/>
</dbReference>
<dbReference type="FunFam" id="1.25.40.10:FF:000344">
    <property type="entry name" value="Pentatricopeptide repeat-containing protein"/>
    <property type="match status" value="1"/>
</dbReference>
<feature type="repeat" description="PPR" evidence="4">
    <location>
        <begin position="284"/>
        <end position="318"/>
    </location>
</feature>
<evidence type="ECO:0000256" key="4">
    <source>
        <dbReference type="PROSITE-ProRule" id="PRU00708"/>
    </source>
</evidence>
<dbReference type="Pfam" id="PF13041">
    <property type="entry name" value="PPR_2"/>
    <property type="match status" value="2"/>
</dbReference>
<dbReference type="FunFam" id="1.25.40.10:FF:000361">
    <property type="entry name" value="Pentatricopeptide repeat-containing protein chloroplastic"/>
    <property type="match status" value="1"/>
</dbReference>
<feature type="repeat" description="PPR" evidence="4">
    <location>
        <begin position="385"/>
        <end position="419"/>
    </location>
</feature>
<feature type="repeat" description="PPR" evidence="4">
    <location>
        <begin position="183"/>
        <end position="217"/>
    </location>
</feature>
<evidence type="ECO:0000256" key="1">
    <source>
        <dbReference type="ARBA" id="ARBA00022737"/>
    </source>
</evidence>
<dbReference type="InterPro" id="IPR002885">
    <property type="entry name" value="PPR_rpt"/>
</dbReference>
<feature type="repeat" description="PPR" evidence="4">
    <location>
        <begin position="82"/>
        <end position="116"/>
    </location>
</feature>
<feature type="repeat" description="PPR" evidence="4">
    <location>
        <begin position="586"/>
        <end position="620"/>
    </location>
</feature>
<keyword evidence="2" id="KW-0809">Transit peptide</keyword>
<dbReference type="Pfam" id="PF01535">
    <property type="entry name" value="PPR"/>
    <property type="match status" value="8"/>
</dbReference>
<dbReference type="SUPFAM" id="SSF48452">
    <property type="entry name" value="TPR-like"/>
    <property type="match status" value="1"/>
</dbReference>
<evidence type="ECO:0000256" key="2">
    <source>
        <dbReference type="ARBA" id="ARBA00022946"/>
    </source>
</evidence>
<organism evidence="5 6">
    <name type="scientific">Rhynchospora breviuscula</name>
    <dbReference type="NCBI Taxonomy" id="2022672"/>
    <lineage>
        <taxon>Eukaryota</taxon>
        <taxon>Viridiplantae</taxon>
        <taxon>Streptophyta</taxon>
        <taxon>Embryophyta</taxon>
        <taxon>Tracheophyta</taxon>
        <taxon>Spermatophyta</taxon>
        <taxon>Magnoliopsida</taxon>
        <taxon>Liliopsida</taxon>
        <taxon>Poales</taxon>
        <taxon>Cyperaceae</taxon>
        <taxon>Cyperoideae</taxon>
        <taxon>Rhynchosporeae</taxon>
        <taxon>Rhynchospora</taxon>
    </lineage>
</organism>
<dbReference type="GO" id="GO:0003723">
    <property type="term" value="F:RNA binding"/>
    <property type="evidence" value="ECO:0007669"/>
    <property type="project" value="InterPro"/>
</dbReference>
<dbReference type="PANTHER" id="PTHR47926">
    <property type="entry name" value="PENTATRICOPEPTIDE REPEAT-CONTAINING PROTEIN"/>
    <property type="match status" value="1"/>
</dbReference>
<dbReference type="NCBIfam" id="TIGR00756">
    <property type="entry name" value="PPR"/>
    <property type="match status" value="5"/>
</dbReference>
<dbReference type="FunFam" id="1.25.40.10:FF:000031">
    <property type="entry name" value="Pentatricopeptide repeat-containing protein mitochondrial"/>
    <property type="match status" value="1"/>
</dbReference>
<evidence type="ECO:0000256" key="3">
    <source>
        <dbReference type="ARBA" id="ARBA00061659"/>
    </source>
</evidence>
<evidence type="ECO:0000313" key="5">
    <source>
        <dbReference type="EMBL" id="KAJ1697036.1"/>
    </source>
</evidence>
<dbReference type="FunFam" id="1.25.40.10:FF:000196">
    <property type="entry name" value="Pentatricopeptide repeat-containing protein At4g14850"/>
    <property type="match status" value="1"/>
</dbReference>
<keyword evidence="6" id="KW-1185">Reference proteome</keyword>
<name>A0A9Q0CNB3_9POAL</name>
<dbReference type="FunFam" id="1.25.40.10:FF:000280">
    <property type="entry name" value="Pentatricopeptide repeat-containing protein"/>
    <property type="match status" value="1"/>
</dbReference>
<dbReference type="PROSITE" id="PS51375">
    <property type="entry name" value="PPR"/>
    <property type="match status" value="7"/>
</dbReference>
<dbReference type="AlphaFoldDB" id="A0A9Q0CNB3"/>
<dbReference type="InterPro" id="IPR011990">
    <property type="entry name" value="TPR-like_helical_dom_sf"/>
</dbReference>
<dbReference type="GO" id="GO:0009451">
    <property type="term" value="P:RNA modification"/>
    <property type="evidence" value="ECO:0007669"/>
    <property type="project" value="InterPro"/>
</dbReference>
<dbReference type="OrthoDB" id="1880841at2759"/>
<dbReference type="Gene3D" id="1.25.40.10">
    <property type="entry name" value="Tetratricopeptide repeat domain"/>
    <property type="match status" value="5"/>
</dbReference>
<accession>A0A9Q0CNB3</accession>
<evidence type="ECO:0008006" key="7">
    <source>
        <dbReference type="Google" id="ProtNLM"/>
    </source>
</evidence>
<dbReference type="InterPro" id="IPR046960">
    <property type="entry name" value="PPR_At4g14850-like_plant"/>
</dbReference>
<proteinExistence type="inferred from homology"/>
<protein>
    <recommendedName>
        <fullName evidence="7">Pentatricopeptide repeat-containing protein</fullName>
    </recommendedName>
</protein>
<comment type="similarity">
    <text evidence="3">Belongs to the PPR family. PCMP-E subfamily.</text>
</comment>